<reference evidence="4" key="1">
    <citation type="submission" date="2016-11" db="EMBL/GenBank/DDBJ databases">
        <authorList>
            <person name="Varghese N."/>
            <person name="Submissions S."/>
        </authorList>
    </citation>
    <scope>NUCLEOTIDE SEQUENCE [LARGE SCALE GENOMIC DNA]</scope>
    <source>
        <strain evidence="4">DSM 14826</strain>
    </source>
</reference>
<dbReference type="SUPFAM" id="SSF52922">
    <property type="entry name" value="TK C-terminal domain-like"/>
    <property type="match status" value="1"/>
</dbReference>
<dbReference type="InterPro" id="IPR029061">
    <property type="entry name" value="THDP-binding"/>
</dbReference>
<accession>A0A1M6MMR0</accession>
<dbReference type="Gene3D" id="3.40.50.970">
    <property type="match status" value="1"/>
</dbReference>
<gene>
    <name evidence="3" type="ORF">SAMN02745227_00845</name>
</gene>
<dbReference type="PANTHER" id="PTHR32154">
    <property type="entry name" value="PYRUVATE-FLAVODOXIN OXIDOREDUCTASE-RELATED"/>
    <property type="match status" value="1"/>
</dbReference>
<feature type="domain" description="Pyruvate flavodoxin/ferredoxin oxidoreductase pyrimidine binding" evidence="2">
    <location>
        <begin position="86"/>
        <end position="324"/>
    </location>
</feature>
<dbReference type="GO" id="GO:0016491">
    <property type="term" value="F:oxidoreductase activity"/>
    <property type="evidence" value="ECO:0007669"/>
    <property type="project" value="UniProtKB-KW"/>
</dbReference>
<sequence>MEKAKKLGNTKVSGTIFAGIIFKYFGLPIEKIKDYLQEIFSDNILELNNKALEIGYGMIEPKLSLQGNKDLSQYILINGNQSIALGALAAGCSFYSAYPMTPSTSIMNYLAAKQRDELIVVEQAEDEIAAVLMALGASYAGVRAMTGTSGGGFSLMVESIGLAGITEVPLVVAEVQRPGPATGLPTRTEQSDLKFVINCSQGEFPLMVISLRDVEDAFYQTARAFNLAEKYQIPVILLSDQYLADYNQTVKAFDFSKIKIERHLAGEEVFLDGEYKRYTLTASGISPRIIPGKFSNQVVLVDSDEHDEYGRITESAEVRKNMVDKRMKKLELLKEELNEPRKLGNAKGEVLLLAWGSTYGPLKEATENLIGEGYNITALVFGDLWPLPQKSLNYLAPFAKKIINIEGNATGQLKDLVREQTGINCDLSILKYDGRPFSSEELYHRLKEVL</sequence>
<dbReference type="Proteomes" id="UP000243547">
    <property type="component" value="Unassembled WGS sequence"/>
</dbReference>
<evidence type="ECO:0000313" key="4">
    <source>
        <dbReference type="Proteomes" id="UP000243547"/>
    </source>
</evidence>
<dbReference type="InterPro" id="IPR022367">
    <property type="entry name" value="2-oxoacid/accept_OxRdtase_asu"/>
</dbReference>
<dbReference type="InterPro" id="IPR050722">
    <property type="entry name" value="Pyruvate:ferred/Flavod_OxRd"/>
</dbReference>
<evidence type="ECO:0000259" key="2">
    <source>
        <dbReference type="Pfam" id="PF01855"/>
    </source>
</evidence>
<dbReference type="EMBL" id="FRAI01000007">
    <property type="protein sequence ID" value="SHJ84670.1"/>
    <property type="molecule type" value="Genomic_DNA"/>
</dbReference>
<dbReference type="GO" id="GO:0006979">
    <property type="term" value="P:response to oxidative stress"/>
    <property type="evidence" value="ECO:0007669"/>
    <property type="project" value="TreeGrafter"/>
</dbReference>
<proteinExistence type="predicted"/>
<dbReference type="NCBIfam" id="TIGR03710">
    <property type="entry name" value="OAFO_sf"/>
    <property type="match status" value="1"/>
</dbReference>
<evidence type="ECO:0000313" key="3">
    <source>
        <dbReference type="EMBL" id="SHJ84670.1"/>
    </source>
</evidence>
<dbReference type="Gene3D" id="3.40.920.10">
    <property type="entry name" value="Pyruvate-ferredoxin oxidoreductase, PFOR, domain III"/>
    <property type="match status" value="1"/>
</dbReference>
<evidence type="ECO:0000256" key="1">
    <source>
        <dbReference type="ARBA" id="ARBA00023002"/>
    </source>
</evidence>
<protein>
    <submittedName>
        <fullName evidence="3">2-oxoglutarate ferredoxin oxidoreductase subunit alpha</fullName>
    </submittedName>
</protein>
<dbReference type="STRING" id="1120989.SAMN02745227_00845"/>
<dbReference type="Pfam" id="PF01855">
    <property type="entry name" value="POR_N"/>
    <property type="match status" value="1"/>
</dbReference>
<dbReference type="Gene3D" id="3.40.50.920">
    <property type="match status" value="1"/>
</dbReference>
<keyword evidence="4" id="KW-1185">Reference proteome</keyword>
<dbReference type="InterPro" id="IPR002880">
    <property type="entry name" value="Pyrv_Fd/Flavodoxin_OxRdtase_N"/>
</dbReference>
<dbReference type="InterPro" id="IPR009014">
    <property type="entry name" value="Transketo_C/PFOR_II"/>
</dbReference>
<dbReference type="PANTHER" id="PTHR32154:SF20">
    <property type="entry name" value="2-OXOGLUTARATE OXIDOREDUCTASE SUBUNIT KORA"/>
    <property type="match status" value="1"/>
</dbReference>
<dbReference type="CDD" id="cd07034">
    <property type="entry name" value="TPP_PYR_PFOR_IOR-alpha_like"/>
    <property type="match status" value="1"/>
</dbReference>
<name>A0A1M6MMR0_9FIRM</name>
<dbReference type="SUPFAM" id="SSF52518">
    <property type="entry name" value="Thiamin diphosphate-binding fold (THDP-binding)"/>
    <property type="match status" value="1"/>
</dbReference>
<organism evidence="3 4">
    <name type="scientific">Anaerobranca californiensis DSM 14826</name>
    <dbReference type="NCBI Taxonomy" id="1120989"/>
    <lineage>
        <taxon>Bacteria</taxon>
        <taxon>Bacillati</taxon>
        <taxon>Bacillota</taxon>
        <taxon>Clostridia</taxon>
        <taxon>Eubacteriales</taxon>
        <taxon>Proteinivoracaceae</taxon>
        <taxon>Anaerobranca</taxon>
    </lineage>
</organism>
<dbReference type="FunFam" id="3.40.50.970:FF:000022">
    <property type="entry name" value="2-oxoglutarate ferredoxin oxidoreductase alpha subunit"/>
    <property type="match status" value="1"/>
</dbReference>
<dbReference type="AlphaFoldDB" id="A0A1M6MMR0"/>
<dbReference type="SUPFAM" id="SSF53323">
    <property type="entry name" value="Pyruvate-ferredoxin oxidoreductase, PFOR, domain III"/>
    <property type="match status" value="1"/>
</dbReference>
<dbReference type="InterPro" id="IPR002869">
    <property type="entry name" value="Pyrv_flavodox_OxRed_cen"/>
</dbReference>
<keyword evidence="1" id="KW-0560">Oxidoreductase</keyword>